<evidence type="ECO:0000313" key="6">
    <source>
        <dbReference type="Proteomes" id="UP000198508"/>
    </source>
</evidence>
<dbReference type="Gene3D" id="3.40.50.11790">
    <property type="match status" value="1"/>
</dbReference>
<dbReference type="InterPro" id="IPR020287">
    <property type="entry name" value="Tail_sheath_C"/>
</dbReference>
<feature type="domain" description="Tail sheath protein Gp18-like" evidence="4">
    <location>
        <begin position="35"/>
        <end position="95"/>
    </location>
</feature>
<accession>A0A1I0GIT9</accession>
<dbReference type="InterPro" id="IPR054564">
    <property type="entry name" value="Gp18_domIII_N"/>
</dbReference>
<evidence type="ECO:0000256" key="1">
    <source>
        <dbReference type="ARBA" id="ARBA00008005"/>
    </source>
</evidence>
<gene>
    <name evidence="5" type="ORF">SAMN05216313_11225</name>
</gene>
<reference evidence="6" key="1">
    <citation type="submission" date="2016-10" db="EMBL/GenBank/DDBJ databases">
        <authorList>
            <person name="Varghese N."/>
            <person name="Submissions S."/>
        </authorList>
    </citation>
    <scope>NUCLEOTIDE SEQUENCE [LARGE SCALE GENOMIC DNA]</scope>
    <source>
        <strain evidence="6">NLAE-zl-G277</strain>
    </source>
</reference>
<dbReference type="Pfam" id="PF17482">
    <property type="entry name" value="Phage_sheath_1C"/>
    <property type="match status" value="1"/>
</dbReference>
<protein>
    <submittedName>
        <fullName evidence="5">Phage tail sheath protein</fullName>
    </submittedName>
</protein>
<evidence type="ECO:0000259" key="4">
    <source>
        <dbReference type="Pfam" id="PF22671"/>
    </source>
</evidence>
<dbReference type="Gene3D" id="3.30.1370.220">
    <property type="match status" value="1"/>
</dbReference>
<feature type="domain" description="Tail sheath protein C-terminal" evidence="3">
    <location>
        <begin position="341"/>
        <end position="441"/>
    </location>
</feature>
<dbReference type="Gene3D" id="2.60.40.4290">
    <property type="match status" value="1"/>
</dbReference>
<evidence type="ECO:0000259" key="3">
    <source>
        <dbReference type="Pfam" id="PF17482"/>
    </source>
</evidence>
<dbReference type="Gene3D" id="3.30.360.90">
    <property type="match status" value="1"/>
</dbReference>
<proteinExistence type="inferred from homology"/>
<keyword evidence="6" id="KW-1185">Reference proteome</keyword>
<feature type="domain" description="Tail sheath protein subtilisin-like" evidence="2">
    <location>
        <begin position="183"/>
        <end position="334"/>
    </location>
</feature>
<dbReference type="EMBL" id="FOIM01000012">
    <property type="protein sequence ID" value="SET71077.1"/>
    <property type="molecule type" value="Genomic_DNA"/>
</dbReference>
<dbReference type="Proteomes" id="UP000198508">
    <property type="component" value="Unassembled WGS sequence"/>
</dbReference>
<organism evidence="5 6">
    <name type="scientific">Enterocloster lavalensis</name>
    <dbReference type="NCBI Taxonomy" id="460384"/>
    <lineage>
        <taxon>Bacteria</taxon>
        <taxon>Bacillati</taxon>
        <taxon>Bacillota</taxon>
        <taxon>Clostridia</taxon>
        <taxon>Lachnospirales</taxon>
        <taxon>Lachnospiraceae</taxon>
        <taxon>Enterocloster</taxon>
    </lineage>
</organism>
<name>A0A1I0GIT9_9FIRM</name>
<dbReference type="Pfam" id="PF04984">
    <property type="entry name" value="Phage_sheath_1"/>
    <property type="match status" value="1"/>
</dbReference>
<sequence length="442" mass="48188">MALGGGSFKERNKILPGAYINFVSAARTGVVLSERGYVAMPLEMDWGTAGEVFTLEASDLAERCPELFGYEYNHEKVKGIRDLFKNARTLYGYRVNGGGKQAACDYAAARYAGVRGNDLRLVIEQEGERYTVKTCLDGNEMDVQEVSAAAELKDNAYVAFKRETALQATAGVPFTGGTNGTPAKADYQKFLDQIQSYSFHALGLVSDDEEVKTLFADFTKSMRDEMGIKFQTVLFRSAADCEGIVSLENVTAGSAAAEESGAQLSTEACALVYWVTGAIAGCAVNASNTNKTYDGEYAADTAYTQKALEDAVKAGKFILHRVGNETRVLEDINTLVTYTEEKGRDFSSNQTMRVLDQIGNDIAALFGNKYLGKIPNDEAGRVSLWNDVVTYYRELEKLRAIENFKADDIVITKGEGKKSIVASCPVTPVNAMAQLYMTVVVQ</sequence>
<dbReference type="InterPro" id="IPR035089">
    <property type="entry name" value="Phage_sheath_subtilisin"/>
</dbReference>
<evidence type="ECO:0000259" key="2">
    <source>
        <dbReference type="Pfam" id="PF04984"/>
    </source>
</evidence>
<comment type="similarity">
    <text evidence="1">Belongs to the myoviridae tail sheath protein family.</text>
</comment>
<dbReference type="STRING" id="460384.SAMN05216313_11225"/>
<dbReference type="Gene3D" id="3.30.1490.360">
    <property type="match status" value="1"/>
</dbReference>
<dbReference type="Pfam" id="PF22671">
    <property type="entry name" value="Gp18_domIII_N"/>
    <property type="match status" value="1"/>
</dbReference>
<evidence type="ECO:0000313" key="5">
    <source>
        <dbReference type="EMBL" id="SET71077.1"/>
    </source>
</evidence>
<dbReference type="AlphaFoldDB" id="A0A1I0GIT9"/>